<dbReference type="InterPro" id="IPR005024">
    <property type="entry name" value="Snf7_fam"/>
</dbReference>
<accession>A0A146K970</accession>
<protein>
    <submittedName>
        <fullName evidence="2">Snf7 domain-containing protein</fullName>
    </submittedName>
</protein>
<name>A0A146K970_9EUKA</name>
<dbReference type="PANTHER" id="PTHR10476">
    <property type="entry name" value="CHARGED MULTIVESICULAR BODY PROTEIN"/>
    <property type="match status" value="1"/>
</dbReference>
<gene>
    <name evidence="2" type="ORF">TPC1_14394</name>
</gene>
<organism evidence="2">
    <name type="scientific">Trepomonas sp. PC1</name>
    <dbReference type="NCBI Taxonomy" id="1076344"/>
    <lineage>
        <taxon>Eukaryota</taxon>
        <taxon>Metamonada</taxon>
        <taxon>Diplomonadida</taxon>
        <taxon>Hexamitidae</taxon>
        <taxon>Hexamitinae</taxon>
        <taxon>Trepomonas</taxon>
    </lineage>
</organism>
<proteinExistence type="predicted"/>
<dbReference type="GO" id="GO:0007034">
    <property type="term" value="P:vacuolar transport"/>
    <property type="evidence" value="ECO:0007669"/>
    <property type="project" value="InterPro"/>
</dbReference>
<evidence type="ECO:0000256" key="1">
    <source>
        <dbReference type="SAM" id="Coils"/>
    </source>
</evidence>
<feature type="coiled-coil region" evidence="1">
    <location>
        <begin position="18"/>
        <end position="49"/>
    </location>
</feature>
<dbReference type="EMBL" id="GDID01003246">
    <property type="protein sequence ID" value="JAP93360.1"/>
    <property type="molecule type" value="Transcribed_RNA"/>
</dbReference>
<evidence type="ECO:0000313" key="2">
    <source>
        <dbReference type="EMBL" id="JAP93360.1"/>
    </source>
</evidence>
<reference evidence="2" key="1">
    <citation type="submission" date="2015-07" db="EMBL/GenBank/DDBJ databases">
        <title>Adaptation to a free-living lifestyle via gene acquisitions in the diplomonad Trepomonas sp. PC1.</title>
        <authorList>
            <person name="Xu F."/>
            <person name="Jerlstrom-Hultqvist J."/>
            <person name="Kolisko M."/>
            <person name="Simpson A.G.B."/>
            <person name="Roger A.J."/>
            <person name="Svard S.G."/>
            <person name="Andersson J.O."/>
        </authorList>
    </citation>
    <scope>NUCLEOTIDE SEQUENCE</scope>
    <source>
        <strain evidence="2">PC1</strain>
    </source>
</reference>
<feature type="non-terminal residue" evidence="2">
    <location>
        <position position="1"/>
    </location>
</feature>
<sequence>GASGPTLEDKIFELRFSAKQLARESDKARKESEKAKKDAKKALEQNLRDNAQAYAQLALAKHNQSIQMAKLGAKLDVVGSQLQMQSKTMNITKEMASVSNSLTQALESMDVNKIASIMDKFAEQNTQLNLNSDLMNQVMDQQQDSVAAPMQVQDLLAQIADESNVSLGNVIANSLLSRQRNQRIYCISMRLKITRQTIPIIRSWTKFL</sequence>
<keyword evidence="1" id="KW-0175">Coiled coil</keyword>
<dbReference type="Gene3D" id="6.10.140.1230">
    <property type="match status" value="1"/>
</dbReference>
<dbReference type="Pfam" id="PF03357">
    <property type="entry name" value="Snf7"/>
    <property type="match status" value="1"/>
</dbReference>
<dbReference type="AlphaFoldDB" id="A0A146K970"/>